<dbReference type="Gene3D" id="3.90.1720.10">
    <property type="entry name" value="endopeptidase domain like (from Nostoc punctiforme)"/>
    <property type="match status" value="1"/>
</dbReference>
<gene>
    <name evidence="1" type="ORF">DBW69_05085</name>
</gene>
<evidence type="ECO:0000313" key="1">
    <source>
        <dbReference type="EMBL" id="RCL76662.1"/>
    </source>
</evidence>
<name>A0A368DXS4_9PROT</name>
<sequence>MFSKLFHWLGQRLVQYLDEPILGYQSFSTTTAADLRPCIQPGDVLLVDGNLRISLAIKYLTQSTWSHAAIYVGPDAGLTDEYGNPAELIEADAGKGVIAVSLNKYDGFNTRICRPVKLTKTDSRTLMDALVASIGRQYDIKNFIDLIRFTFPQPPVPQKWRRRMLALGSGEPTRAICSTLIAEAFEQIRYPILPTVTRKNAKELFHIRHHSLYTPRDFDISPYFEIVKPTLAKDFNYRNIVWSKHNLPTDF</sequence>
<evidence type="ECO:0000313" key="2">
    <source>
        <dbReference type="Proteomes" id="UP000252132"/>
    </source>
</evidence>
<organism evidence="1 2">
    <name type="scientific">PS1 clade bacterium</name>
    <dbReference type="NCBI Taxonomy" id="2175152"/>
    <lineage>
        <taxon>Bacteria</taxon>
        <taxon>Pseudomonadati</taxon>
        <taxon>Pseudomonadota</taxon>
        <taxon>Alphaproteobacteria</taxon>
        <taxon>PS1 clade</taxon>
    </lineage>
</organism>
<reference evidence="1 2" key="1">
    <citation type="journal article" date="2018" name="Microbiome">
        <title>Fine metagenomic profile of the Mediterranean stratified and mixed water columns revealed by assembly and recruitment.</title>
        <authorList>
            <person name="Haro-Moreno J.M."/>
            <person name="Lopez-Perez M."/>
            <person name="De La Torre J.R."/>
            <person name="Picazo A."/>
            <person name="Camacho A."/>
            <person name="Rodriguez-Valera F."/>
        </authorList>
    </citation>
    <scope>NUCLEOTIDE SEQUENCE [LARGE SCALE GENOMIC DNA]</scope>
    <source>
        <strain evidence="1">MED-G55</strain>
    </source>
</reference>
<proteinExistence type="predicted"/>
<dbReference type="SUPFAM" id="SSF54001">
    <property type="entry name" value="Cysteine proteinases"/>
    <property type="match status" value="1"/>
</dbReference>
<comment type="caution">
    <text evidence="1">The sequence shown here is derived from an EMBL/GenBank/DDBJ whole genome shotgun (WGS) entry which is preliminary data.</text>
</comment>
<dbReference type="AlphaFoldDB" id="A0A368DXS4"/>
<dbReference type="Proteomes" id="UP000252132">
    <property type="component" value="Unassembled WGS sequence"/>
</dbReference>
<accession>A0A368DXS4</accession>
<dbReference type="EMBL" id="QOQF01000019">
    <property type="protein sequence ID" value="RCL76662.1"/>
    <property type="molecule type" value="Genomic_DNA"/>
</dbReference>
<protein>
    <submittedName>
        <fullName evidence="1">Lipo-like protein</fullName>
    </submittedName>
</protein>
<dbReference type="InterPro" id="IPR038765">
    <property type="entry name" value="Papain-like_cys_pep_sf"/>
</dbReference>